<gene>
    <name evidence="1" type="ORF">BDV98DRAFT_587132</name>
</gene>
<dbReference type="Proteomes" id="UP000305067">
    <property type="component" value="Unassembled WGS sequence"/>
</dbReference>
<organism evidence="1 2">
    <name type="scientific">Pterulicium gracile</name>
    <dbReference type="NCBI Taxonomy" id="1884261"/>
    <lineage>
        <taxon>Eukaryota</taxon>
        <taxon>Fungi</taxon>
        <taxon>Dikarya</taxon>
        <taxon>Basidiomycota</taxon>
        <taxon>Agaricomycotina</taxon>
        <taxon>Agaricomycetes</taxon>
        <taxon>Agaricomycetidae</taxon>
        <taxon>Agaricales</taxon>
        <taxon>Pleurotineae</taxon>
        <taxon>Pterulaceae</taxon>
        <taxon>Pterulicium</taxon>
    </lineage>
</organism>
<evidence type="ECO:0000313" key="1">
    <source>
        <dbReference type="EMBL" id="TFK95366.1"/>
    </source>
</evidence>
<sequence length="168" mass="18999">MARGEAKEKRCLETFHNTTFSIPTCKKSPTAGSNQESSTFAAWCRLKGKREFHSLLQPDFSEERRLQEGKVDIDYAIYFFPIRPLAQGETYLDPEKYTFNPTETDKAALGQFKSWVEGQGGKFDVADATFMAVPSADTTKGWGANIVDSTSFINRNMLRWELLDVHQG</sequence>
<reference evidence="1 2" key="1">
    <citation type="journal article" date="2019" name="Nat. Ecol. Evol.">
        <title>Megaphylogeny resolves global patterns of mushroom evolution.</title>
        <authorList>
            <person name="Varga T."/>
            <person name="Krizsan K."/>
            <person name="Foldi C."/>
            <person name="Dima B."/>
            <person name="Sanchez-Garcia M."/>
            <person name="Sanchez-Ramirez S."/>
            <person name="Szollosi G.J."/>
            <person name="Szarkandi J.G."/>
            <person name="Papp V."/>
            <person name="Albert L."/>
            <person name="Andreopoulos W."/>
            <person name="Angelini C."/>
            <person name="Antonin V."/>
            <person name="Barry K.W."/>
            <person name="Bougher N.L."/>
            <person name="Buchanan P."/>
            <person name="Buyck B."/>
            <person name="Bense V."/>
            <person name="Catcheside P."/>
            <person name="Chovatia M."/>
            <person name="Cooper J."/>
            <person name="Damon W."/>
            <person name="Desjardin D."/>
            <person name="Finy P."/>
            <person name="Geml J."/>
            <person name="Haridas S."/>
            <person name="Hughes K."/>
            <person name="Justo A."/>
            <person name="Karasinski D."/>
            <person name="Kautmanova I."/>
            <person name="Kiss B."/>
            <person name="Kocsube S."/>
            <person name="Kotiranta H."/>
            <person name="LaButti K.M."/>
            <person name="Lechner B.E."/>
            <person name="Liimatainen K."/>
            <person name="Lipzen A."/>
            <person name="Lukacs Z."/>
            <person name="Mihaltcheva S."/>
            <person name="Morgado L.N."/>
            <person name="Niskanen T."/>
            <person name="Noordeloos M.E."/>
            <person name="Ohm R.A."/>
            <person name="Ortiz-Santana B."/>
            <person name="Ovrebo C."/>
            <person name="Racz N."/>
            <person name="Riley R."/>
            <person name="Savchenko A."/>
            <person name="Shiryaev A."/>
            <person name="Soop K."/>
            <person name="Spirin V."/>
            <person name="Szebenyi C."/>
            <person name="Tomsovsky M."/>
            <person name="Tulloss R.E."/>
            <person name="Uehling J."/>
            <person name="Grigoriev I.V."/>
            <person name="Vagvolgyi C."/>
            <person name="Papp T."/>
            <person name="Martin F.M."/>
            <person name="Miettinen O."/>
            <person name="Hibbett D.S."/>
            <person name="Nagy L.G."/>
        </authorList>
    </citation>
    <scope>NUCLEOTIDE SEQUENCE [LARGE SCALE GENOMIC DNA]</scope>
    <source>
        <strain evidence="1 2">CBS 309.79</strain>
    </source>
</reference>
<dbReference type="EMBL" id="ML178889">
    <property type="protein sequence ID" value="TFK95366.1"/>
    <property type="molecule type" value="Genomic_DNA"/>
</dbReference>
<accession>A0A5C3Q1A7</accession>
<evidence type="ECO:0000313" key="2">
    <source>
        <dbReference type="Proteomes" id="UP000305067"/>
    </source>
</evidence>
<protein>
    <submittedName>
        <fullName evidence="1">Uncharacterized protein</fullName>
    </submittedName>
</protein>
<name>A0A5C3Q1A7_9AGAR</name>
<keyword evidence="2" id="KW-1185">Reference proteome</keyword>
<proteinExistence type="predicted"/>
<dbReference type="AlphaFoldDB" id="A0A5C3Q1A7"/>